<evidence type="ECO:0000256" key="2">
    <source>
        <dbReference type="PROSITE-ProRule" id="PRU00266"/>
    </source>
</evidence>
<accession>A0A0D8XVL2</accession>
<dbReference type="SMART" id="SM00358">
    <property type="entry name" value="DSRM"/>
    <property type="match status" value="2"/>
</dbReference>
<feature type="domain" description="DRBM" evidence="3">
    <location>
        <begin position="149"/>
        <end position="216"/>
    </location>
</feature>
<dbReference type="GO" id="GO:0070578">
    <property type="term" value="C:RISC-loading complex"/>
    <property type="evidence" value="ECO:0007669"/>
    <property type="project" value="TreeGrafter"/>
</dbReference>
<dbReference type="AlphaFoldDB" id="A0A0D8XVL2"/>
<dbReference type="SUPFAM" id="SSF54768">
    <property type="entry name" value="dsRNA-binding domain-like"/>
    <property type="match status" value="2"/>
</dbReference>
<evidence type="ECO:0000259" key="3">
    <source>
        <dbReference type="PROSITE" id="PS50137"/>
    </source>
</evidence>
<dbReference type="STRING" id="29172.A0A0D8XVL2"/>
<evidence type="ECO:0000256" key="1">
    <source>
        <dbReference type="ARBA" id="ARBA00022884"/>
    </source>
</evidence>
<name>A0A0D8XVL2_DICVI</name>
<dbReference type="GO" id="GO:0030422">
    <property type="term" value="P:siRNA processing"/>
    <property type="evidence" value="ECO:0007669"/>
    <property type="project" value="TreeGrafter"/>
</dbReference>
<keyword evidence="5" id="KW-1185">Reference proteome</keyword>
<dbReference type="InterPro" id="IPR051247">
    <property type="entry name" value="RLC_Component"/>
</dbReference>
<dbReference type="OrthoDB" id="10056847at2759"/>
<dbReference type="Pfam" id="PF00035">
    <property type="entry name" value="dsrm"/>
    <property type="match status" value="1"/>
</dbReference>
<sequence length="284" mass="31866">MPSLDDLFTSIDDLRLNEPSYFASDPIVNMNTAAAFSQKTPVMALDEGCRRVYGVAPDYQLIREVPNFGFSCHLMDKFVKGYAKTKKAAKHIAARAMLHEIIEKDRQSDFGIPGLTKEDAHRAVDGLVISDVRIEMSEEDPIHGGQNENYSGKLLQLCQKNKFDTPQYSYKEEGPPNDRTFTTMCKVVDQVVEGVAKTKKASKNIASQKMLAIITKGIDDMNKEFELDREADDDVDSLVDNVPCDVTPSCDAIRMVSDILSDTKRFESPTQEYRILEKKSTFGM</sequence>
<dbReference type="GO" id="GO:0035197">
    <property type="term" value="F:siRNA binding"/>
    <property type="evidence" value="ECO:0007669"/>
    <property type="project" value="TreeGrafter"/>
</dbReference>
<keyword evidence="1 2" id="KW-0694">RNA-binding</keyword>
<evidence type="ECO:0000313" key="5">
    <source>
        <dbReference type="Proteomes" id="UP000053766"/>
    </source>
</evidence>
<dbReference type="GO" id="GO:0003725">
    <property type="term" value="F:double-stranded RNA binding"/>
    <property type="evidence" value="ECO:0007669"/>
    <property type="project" value="TreeGrafter"/>
</dbReference>
<dbReference type="GO" id="GO:0016442">
    <property type="term" value="C:RISC complex"/>
    <property type="evidence" value="ECO:0007669"/>
    <property type="project" value="TreeGrafter"/>
</dbReference>
<organism evidence="4 5">
    <name type="scientific">Dictyocaulus viviparus</name>
    <name type="common">Bovine lungworm</name>
    <dbReference type="NCBI Taxonomy" id="29172"/>
    <lineage>
        <taxon>Eukaryota</taxon>
        <taxon>Metazoa</taxon>
        <taxon>Ecdysozoa</taxon>
        <taxon>Nematoda</taxon>
        <taxon>Chromadorea</taxon>
        <taxon>Rhabditida</taxon>
        <taxon>Rhabditina</taxon>
        <taxon>Rhabditomorpha</taxon>
        <taxon>Strongyloidea</taxon>
        <taxon>Metastrongylidae</taxon>
        <taxon>Dictyocaulus</taxon>
    </lineage>
</organism>
<dbReference type="Proteomes" id="UP000053766">
    <property type="component" value="Unassembled WGS sequence"/>
</dbReference>
<dbReference type="GO" id="GO:0070920">
    <property type="term" value="P:regulation of regulatory ncRNA processing"/>
    <property type="evidence" value="ECO:0007669"/>
    <property type="project" value="TreeGrafter"/>
</dbReference>
<reference evidence="4 5" key="1">
    <citation type="submission" date="2013-11" db="EMBL/GenBank/DDBJ databases">
        <title>Draft genome of the bovine lungworm Dictyocaulus viviparus.</title>
        <authorList>
            <person name="Mitreva M."/>
        </authorList>
    </citation>
    <scope>NUCLEOTIDE SEQUENCE [LARGE SCALE GENOMIC DNA]</scope>
    <source>
        <strain evidence="4 5">HannoverDv2000</strain>
    </source>
</reference>
<dbReference type="EMBL" id="KN716290">
    <property type="protein sequence ID" value="KJH47852.1"/>
    <property type="molecule type" value="Genomic_DNA"/>
</dbReference>
<dbReference type="GO" id="GO:0005737">
    <property type="term" value="C:cytoplasm"/>
    <property type="evidence" value="ECO:0007669"/>
    <property type="project" value="TreeGrafter"/>
</dbReference>
<reference evidence="5" key="2">
    <citation type="journal article" date="2016" name="Sci. Rep.">
        <title>Dictyocaulus viviparus genome, variome and transcriptome elucidate lungworm biology and support future intervention.</title>
        <authorList>
            <person name="McNulty S.N."/>
            <person name="Strube C."/>
            <person name="Rosa B.A."/>
            <person name="Martin J.C."/>
            <person name="Tyagi R."/>
            <person name="Choi Y.J."/>
            <person name="Wang Q."/>
            <person name="Hallsworth Pepin K."/>
            <person name="Zhang X."/>
            <person name="Ozersky P."/>
            <person name="Wilson R.K."/>
            <person name="Sternberg P.W."/>
            <person name="Gasser R.B."/>
            <person name="Mitreva M."/>
        </authorList>
    </citation>
    <scope>NUCLEOTIDE SEQUENCE [LARGE SCALE GENOMIC DNA]</scope>
    <source>
        <strain evidence="5">HannoverDv2000</strain>
    </source>
</reference>
<dbReference type="PROSITE" id="PS50137">
    <property type="entry name" value="DS_RBD"/>
    <property type="match status" value="2"/>
</dbReference>
<protein>
    <recommendedName>
        <fullName evidence="3">DRBM domain-containing protein</fullName>
    </recommendedName>
</protein>
<dbReference type="InterPro" id="IPR014720">
    <property type="entry name" value="dsRBD_dom"/>
</dbReference>
<dbReference type="GO" id="GO:0005634">
    <property type="term" value="C:nucleus"/>
    <property type="evidence" value="ECO:0007669"/>
    <property type="project" value="TreeGrafter"/>
</dbReference>
<gene>
    <name evidence="4" type="ORF">DICVIV_06047</name>
</gene>
<dbReference type="PANTHER" id="PTHR46205">
    <property type="entry name" value="LOQUACIOUS, ISOFORM B"/>
    <property type="match status" value="1"/>
</dbReference>
<evidence type="ECO:0000313" key="4">
    <source>
        <dbReference type="EMBL" id="KJH47852.1"/>
    </source>
</evidence>
<feature type="domain" description="DRBM" evidence="3">
    <location>
        <begin position="40"/>
        <end position="103"/>
    </location>
</feature>
<dbReference type="Gene3D" id="3.30.160.20">
    <property type="match status" value="2"/>
</dbReference>
<dbReference type="CDD" id="cd00048">
    <property type="entry name" value="DSRM_SF"/>
    <property type="match status" value="1"/>
</dbReference>
<proteinExistence type="predicted"/>
<dbReference type="PANTHER" id="PTHR46205:SF3">
    <property type="entry name" value="LOQUACIOUS, ISOFORM B"/>
    <property type="match status" value="1"/>
</dbReference>